<dbReference type="PANTHER" id="PTHR30595">
    <property type="entry name" value="GLPR-RELATED TRANSCRIPTIONAL REPRESSOR"/>
    <property type="match status" value="1"/>
</dbReference>
<gene>
    <name evidence="2" type="ORF">S06H3_34056</name>
</gene>
<dbReference type="Gene3D" id="3.30.950.30">
    <property type="entry name" value="Schlafen, AAA domain"/>
    <property type="match status" value="1"/>
</dbReference>
<proteinExistence type="predicted"/>
<feature type="non-terminal residue" evidence="2">
    <location>
        <position position="232"/>
    </location>
</feature>
<evidence type="ECO:0000313" key="2">
    <source>
        <dbReference type="EMBL" id="GAI26918.1"/>
    </source>
</evidence>
<evidence type="ECO:0000259" key="1">
    <source>
        <dbReference type="Pfam" id="PF04326"/>
    </source>
</evidence>
<name>X1M6G8_9ZZZZ</name>
<dbReference type="InterPro" id="IPR007421">
    <property type="entry name" value="Schlafen_AlbA_2_dom"/>
</dbReference>
<accession>X1M6G8</accession>
<dbReference type="EMBL" id="BARV01020400">
    <property type="protein sequence ID" value="GAI26918.1"/>
    <property type="molecule type" value="Genomic_DNA"/>
</dbReference>
<sequence>MRKNLPFLNKFETNEVEYKEAKKILPQSIWKTISAFSNTKGGIIVLGVKQDQHKIIKQGVEHPQKIVDDLVSTVSQKFNFCPTINPKIVEEANKYFVVVEVAEALRYEKPIYMKDAGPLRGGYKRVNSIDQRLTDKDLQRFFQERLKSPDAQILKETTLSDIDKKALLIYRNLRILQKKDAKEVPLKDRGLLKACNLLSKDTKVLTVAGLLLFGKAKIIKRHFPHFRVDIIR</sequence>
<reference evidence="2" key="1">
    <citation type="journal article" date="2014" name="Front. Microbiol.">
        <title>High frequency of phylogenetically diverse reductive dehalogenase-homologous genes in deep subseafloor sedimentary metagenomes.</title>
        <authorList>
            <person name="Kawai M."/>
            <person name="Futagami T."/>
            <person name="Toyoda A."/>
            <person name="Takaki Y."/>
            <person name="Nishi S."/>
            <person name="Hori S."/>
            <person name="Arai W."/>
            <person name="Tsubouchi T."/>
            <person name="Morono Y."/>
            <person name="Uchiyama I."/>
            <person name="Ito T."/>
            <person name="Fujiyama A."/>
            <person name="Inagaki F."/>
            <person name="Takami H."/>
        </authorList>
    </citation>
    <scope>NUCLEOTIDE SEQUENCE</scope>
    <source>
        <strain evidence="2">Expedition CK06-06</strain>
    </source>
</reference>
<feature type="domain" description="Schlafen AlbA-2" evidence="1">
    <location>
        <begin position="12"/>
        <end position="133"/>
    </location>
</feature>
<organism evidence="2">
    <name type="scientific">marine sediment metagenome</name>
    <dbReference type="NCBI Taxonomy" id="412755"/>
    <lineage>
        <taxon>unclassified sequences</taxon>
        <taxon>metagenomes</taxon>
        <taxon>ecological metagenomes</taxon>
    </lineage>
</organism>
<comment type="caution">
    <text evidence="2">The sequence shown here is derived from an EMBL/GenBank/DDBJ whole genome shotgun (WGS) entry which is preliminary data.</text>
</comment>
<dbReference type="AlphaFoldDB" id="X1M6G8"/>
<dbReference type="Pfam" id="PF04326">
    <property type="entry name" value="SLFN_AlbA_2"/>
    <property type="match status" value="1"/>
</dbReference>
<protein>
    <recommendedName>
        <fullName evidence="1">Schlafen AlbA-2 domain-containing protein</fullName>
    </recommendedName>
</protein>
<dbReference type="InterPro" id="IPR038461">
    <property type="entry name" value="Schlafen_AlbA_2_dom_sf"/>
</dbReference>
<dbReference type="PANTHER" id="PTHR30595:SF6">
    <property type="entry name" value="SCHLAFEN ALBA-2 DOMAIN-CONTAINING PROTEIN"/>
    <property type="match status" value="1"/>
</dbReference>